<organism evidence="6 7">
    <name type="scientific">Planomicrobium okeanokoites</name>
    <name type="common">Planococcus okeanokoites</name>
    <name type="synonym">Flavobacterium okeanokoites</name>
    <dbReference type="NCBI Taxonomy" id="244"/>
    <lineage>
        <taxon>Bacteria</taxon>
        <taxon>Bacillati</taxon>
        <taxon>Bacillota</taxon>
        <taxon>Bacilli</taxon>
        <taxon>Bacillales</taxon>
        <taxon>Caryophanaceae</taxon>
        <taxon>Planomicrobium</taxon>
    </lineage>
</organism>
<evidence type="ECO:0000256" key="5">
    <source>
        <dbReference type="SAM" id="Phobius"/>
    </source>
</evidence>
<name>A0ABV7KT76_PLAOK</name>
<keyword evidence="7" id="KW-1185">Reference proteome</keyword>
<evidence type="ECO:0000256" key="3">
    <source>
        <dbReference type="ARBA" id="ARBA00022989"/>
    </source>
</evidence>
<keyword evidence="4 5" id="KW-0472">Membrane</keyword>
<dbReference type="Proteomes" id="UP001595625">
    <property type="component" value="Unassembled WGS sequence"/>
</dbReference>
<reference evidence="7" key="1">
    <citation type="journal article" date="2019" name="Int. J. Syst. Evol. Microbiol.">
        <title>The Global Catalogue of Microorganisms (GCM) 10K type strain sequencing project: providing services to taxonomists for standard genome sequencing and annotation.</title>
        <authorList>
            <consortium name="The Broad Institute Genomics Platform"/>
            <consortium name="The Broad Institute Genome Sequencing Center for Infectious Disease"/>
            <person name="Wu L."/>
            <person name="Ma J."/>
        </authorList>
    </citation>
    <scope>NUCLEOTIDE SEQUENCE [LARGE SCALE GENOMIC DNA]</scope>
    <source>
        <strain evidence="7">CCM 320</strain>
    </source>
</reference>
<evidence type="ECO:0000256" key="1">
    <source>
        <dbReference type="ARBA" id="ARBA00004370"/>
    </source>
</evidence>
<accession>A0ABV7KT76</accession>
<evidence type="ECO:0000313" key="6">
    <source>
        <dbReference type="EMBL" id="MFC3212737.1"/>
    </source>
</evidence>
<evidence type="ECO:0000256" key="4">
    <source>
        <dbReference type="ARBA" id="ARBA00023136"/>
    </source>
</evidence>
<gene>
    <name evidence="6" type="ORF">ACFOEJ_16840</name>
</gene>
<evidence type="ECO:0000256" key="2">
    <source>
        <dbReference type="ARBA" id="ARBA00022692"/>
    </source>
</evidence>
<dbReference type="InterPro" id="IPR006479">
    <property type="entry name" value="Holin"/>
</dbReference>
<comment type="caution">
    <text evidence="6">The sequence shown here is derived from an EMBL/GenBank/DDBJ whole genome shotgun (WGS) entry which is preliminary data.</text>
</comment>
<feature type="transmembrane region" description="Helical" evidence="5">
    <location>
        <begin position="9"/>
        <end position="27"/>
    </location>
</feature>
<feature type="transmembrane region" description="Helical" evidence="5">
    <location>
        <begin position="39"/>
        <end position="60"/>
    </location>
</feature>
<dbReference type="RefSeq" id="WP_117312538.1">
    <property type="nucleotide sequence ID" value="NZ_JBHRUJ010000030.1"/>
</dbReference>
<dbReference type="Pfam" id="PF04688">
    <property type="entry name" value="Holin_SPP1"/>
    <property type="match status" value="1"/>
</dbReference>
<evidence type="ECO:0000313" key="7">
    <source>
        <dbReference type="Proteomes" id="UP001595625"/>
    </source>
</evidence>
<sequence length="83" mass="9335">MTADKLKQYIAFFGGALSALYLFLETVDVKLEQFNQVSIEAFVAFLTALVPLILVAYGIYKNQYLVTKKAKEAEAELKRKGLK</sequence>
<protein>
    <submittedName>
        <fullName evidence="6">Phage holin</fullName>
    </submittedName>
</protein>
<keyword evidence="2 5" id="KW-0812">Transmembrane</keyword>
<dbReference type="EMBL" id="JBHRUJ010000030">
    <property type="protein sequence ID" value="MFC3212737.1"/>
    <property type="molecule type" value="Genomic_DNA"/>
</dbReference>
<keyword evidence="3 5" id="KW-1133">Transmembrane helix</keyword>
<comment type="subcellular location">
    <subcellularLocation>
        <location evidence="1">Membrane</location>
    </subcellularLocation>
</comment>
<proteinExistence type="predicted"/>